<sequence>MFRTQSGNYTCTAINTLTVHNAKSGSITRTGRAFTVVDVLRRPGKALITASSTVVAVGGETTLRCTAVDIGSPEAEYRWLTPSSSGSYEERKTPIYTVERATLADNGVYRCIPFNRIGDGVEGVLTIQVSVIRYNEISVLQNLIDLWIL</sequence>
<reference evidence="4" key="1">
    <citation type="submission" date="2017-02" db="UniProtKB">
        <authorList>
            <consortium name="WormBaseParasite"/>
        </authorList>
    </citation>
    <scope>IDENTIFICATION</scope>
</reference>
<organism evidence="4">
    <name type="scientific">Brugia timori</name>
    <dbReference type="NCBI Taxonomy" id="42155"/>
    <lineage>
        <taxon>Eukaryota</taxon>
        <taxon>Metazoa</taxon>
        <taxon>Ecdysozoa</taxon>
        <taxon>Nematoda</taxon>
        <taxon>Chromadorea</taxon>
        <taxon>Rhabditida</taxon>
        <taxon>Spirurina</taxon>
        <taxon>Spiruromorpha</taxon>
        <taxon>Filarioidea</taxon>
        <taxon>Onchocercidae</taxon>
        <taxon>Brugia</taxon>
    </lineage>
</organism>
<proteinExistence type="predicted"/>
<dbReference type="Proteomes" id="UP000280834">
    <property type="component" value="Unassembled WGS sequence"/>
</dbReference>
<gene>
    <name evidence="2" type="ORF">BTMF_LOCUS4483</name>
</gene>
<dbReference type="Gene3D" id="2.60.40.10">
    <property type="entry name" value="Immunoglobulins"/>
    <property type="match status" value="1"/>
</dbReference>
<dbReference type="PROSITE" id="PS50835">
    <property type="entry name" value="IG_LIKE"/>
    <property type="match status" value="1"/>
</dbReference>
<dbReference type="InterPro" id="IPR036179">
    <property type="entry name" value="Ig-like_dom_sf"/>
</dbReference>
<dbReference type="WBParaSite" id="BTMF_0000519901-mRNA-1">
    <property type="protein sequence ID" value="BTMF_0000519901-mRNA-1"/>
    <property type="gene ID" value="BTMF_0000519901"/>
</dbReference>
<evidence type="ECO:0000313" key="4">
    <source>
        <dbReference type="WBParaSite" id="BTMF_0000519901-mRNA-1"/>
    </source>
</evidence>
<feature type="domain" description="Ig-like" evidence="1">
    <location>
        <begin position="43"/>
        <end position="111"/>
    </location>
</feature>
<evidence type="ECO:0000313" key="2">
    <source>
        <dbReference type="EMBL" id="VDO16848.1"/>
    </source>
</evidence>
<evidence type="ECO:0000313" key="3">
    <source>
        <dbReference type="Proteomes" id="UP000280834"/>
    </source>
</evidence>
<dbReference type="AlphaFoldDB" id="A0A0R3QFQ1"/>
<dbReference type="EMBL" id="UZAG01004454">
    <property type="protein sequence ID" value="VDO16848.1"/>
    <property type="molecule type" value="Genomic_DNA"/>
</dbReference>
<dbReference type="InterPro" id="IPR003599">
    <property type="entry name" value="Ig_sub"/>
</dbReference>
<dbReference type="SMART" id="SM00409">
    <property type="entry name" value="IG"/>
    <property type="match status" value="1"/>
</dbReference>
<protein>
    <submittedName>
        <fullName evidence="4">Ig-like domain-containing protein</fullName>
    </submittedName>
</protein>
<accession>A0A0R3QFQ1</accession>
<dbReference type="InterPro" id="IPR007110">
    <property type="entry name" value="Ig-like_dom"/>
</dbReference>
<evidence type="ECO:0000259" key="1">
    <source>
        <dbReference type="PROSITE" id="PS50835"/>
    </source>
</evidence>
<keyword evidence="3" id="KW-1185">Reference proteome</keyword>
<dbReference type="Pfam" id="PF13895">
    <property type="entry name" value="Ig_2"/>
    <property type="match status" value="1"/>
</dbReference>
<dbReference type="SUPFAM" id="SSF48726">
    <property type="entry name" value="Immunoglobulin"/>
    <property type="match status" value="1"/>
</dbReference>
<dbReference type="InterPro" id="IPR013783">
    <property type="entry name" value="Ig-like_fold"/>
</dbReference>
<reference evidence="2 3" key="2">
    <citation type="submission" date="2018-11" db="EMBL/GenBank/DDBJ databases">
        <authorList>
            <consortium name="Pathogen Informatics"/>
        </authorList>
    </citation>
    <scope>NUCLEOTIDE SEQUENCE [LARGE SCALE GENOMIC DNA]</scope>
</reference>
<dbReference type="STRING" id="42155.A0A0R3QFQ1"/>
<name>A0A0R3QFQ1_9BILA</name>